<evidence type="ECO:0000313" key="1">
    <source>
        <dbReference type="EMBL" id="EBA05506.1"/>
    </source>
</evidence>
<evidence type="ECO:0000313" key="2">
    <source>
        <dbReference type="EMBL" id="EBA06537.1"/>
    </source>
</evidence>
<evidence type="ECO:0008006" key="4">
    <source>
        <dbReference type="Google" id="ProtNLM"/>
    </source>
</evidence>
<proteinExistence type="predicted"/>
<reference evidence="2 3" key="1">
    <citation type="submission" date="2006-06" db="EMBL/GenBank/DDBJ databases">
        <authorList>
            <person name="Moran M.A."/>
            <person name="Ferriera S."/>
            <person name="Johnson J."/>
            <person name="Kravitz S."/>
            <person name="Beeson K."/>
            <person name="Sutton G."/>
            <person name="Rogers Y.-H."/>
            <person name="Friedman R."/>
            <person name="Frazier M."/>
            <person name="Venter J.C."/>
        </authorList>
    </citation>
    <scope>NUCLEOTIDE SEQUENCE [LARGE SCALE GENOMIC DNA]</scope>
    <source>
        <strain evidence="2 3">E-37</strain>
    </source>
</reference>
<dbReference type="AlphaFoldDB" id="A3K858"/>
<organism evidence="2 3">
    <name type="scientific">Sagittula stellata (strain ATCC 700073 / DSM 11524 / E-37)</name>
    <dbReference type="NCBI Taxonomy" id="388399"/>
    <lineage>
        <taxon>Bacteria</taxon>
        <taxon>Pseudomonadati</taxon>
        <taxon>Pseudomonadota</taxon>
        <taxon>Alphaproteobacteria</taxon>
        <taxon>Rhodobacterales</taxon>
        <taxon>Roseobacteraceae</taxon>
        <taxon>Sagittula</taxon>
    </lineage>
</organism>
<dbReference type="Proteomes" id="UP000005713">
    <property type="component" value="Unassembled WGS sequence"/>
</dbReference>
<accession>A3K858</accession>
<gene>
    <name evidence="1" type="ORF">SSE37_00015</name>
    <name evidence="2" type="ORF">SSE37_09788</name>
</gene>
<keyword evidence="3" id="KW-1185">Reference proteome</keyword>
<evidence type="ECO:0000313" key="3">
    <source>
        <dbReference type="Proteomes" id="UP000005713"/>
    </source>
</evidence>
<sequence length="66" mass="6764">MDAPMLPDPLCQIPANEEIAKVTADGAYDTRACHDAIAARGAAAFGHSLGPMAFMPSLRPAGMPGP</sequence>
<protein>
    <recommendedName>
        <fullName evidence="4">ISSpo9, transposase</fullName>
    </recommendedName>
</protein>
<dbReference type="EMBL" id="AAYA01000037">
    <property type="protein sequence ID" value="EBA05506.1"/>
    <property type="molecule type" value="Genomic_DNA"/>
</dbReference>
<dbReference type="EMBL" id="AAYA01000014">
    <property type="protein sequence ID" value="EBA06537.1"/>
    <property type="molecule type" value="Genomic_DNA"/>
</dbReference>
<name>A3K858_SAGS3</name>
<comment type="caution">
    <text evidence="2">The sequence shown here is derived from an EMBL/GenBank/DDBJ whole genome shotgun (WGS) entry which is preliminary data.</text>
</comment>